<accession>E0YC52</accession>
<dbReference type="KEGG" id="vg:9797282"/>
<evidence type="ECO:0000313" key="2">
    <source>
        <dbReference type="Proteomes" id="UP000110521"/>
    </source>
</evidence>
<sequence>DLISVGDSPDFAVRLSVEVAGEEETGGGSCNCFCEGDTGKGTSCSLCTCPVSCSIS</sequence>
<evidence type="ECO:0000313" key="1">
    <source>
        <dbReference type="EMBL" id="ADM53785.1"/>
    </source>
</evidence>
<dbReference type="EMBL" id="GU936707">
    <property type="protein sequence ID" value="ADM53785.1"/>
    <property type="molecule type" value="Genomic_DNA"/>
</dbReference>
<feature type="non-terminal residue" evidence="1">
    <location>
        <position position="1"/>
    </location>
</feature>
<dbReference type="RefSeq" id="YP_003933573.1">
    <property type="nucleotide sequence ID" value="NC_014564.2"/>
</dbReference>
<reference evidence="1 2" key="1">
    <citation type="journal article" date="2010" name="Virus Res.">
        <title>The first complete genome sequence of a non-chicken aviadenovirus, proposed to be turkey adenovirus 1.</title>
        <authorList>
            <person name="Kajan G.L."/>
            <person name="Stefancsik R."/>
            <person name="Ursu K."/>
            <person name="Palya V."/>
            <person name="Benko M."/>
        </authorList>
    </citation>
    <scope>NUCLEOTIDE SEQUENCE [LARGE SCALE GENOMIC DNA]</scope>
    <source>
        <strain evidence="1 2">D90/2</strain>
    </source>
</reference>
<dbReference type="Proteomes" id="UP000110521">
    <property type="component" value="Segment"/>
</dbReference>
<organism evidence="1 2">
    <name type="scientific">Turkey adenovirus 1</name>
    <dbReference type="NCBI Taxonomy" id="878329"/>
    <lineage>
        <taxon>Viruses</taxon>
        <taxon>Varidnaviria</taxon>
        <taxon>Bamfordvirae</taxon>
        <taxon>Preplasmiviricota</taxon>
        <taxon>Polisuviricotina</taxon>
        <taxon>Pharingeaviricetes</taxon>
        <taxon>Rowavirales</taxon>
        <taxon>Adenoviridae</taxon>
        <taxon>Aviadenovirus</taxon>
        <taxon>Aviadenovirus gallopavoprimum</taxon>
        <taxon>Turkey aviadenovirus B</taxon>
    </lineage>
</organism>
<keyword evidence="2" id="KW-1185">Reference proteome</keyword>
<name>E0YC52_9ADEN</name>
<protein>
    <submittedName>
        <fullName evidence="1">ORF1A</fullName>
    </submittedName>
</protein>
<dbReference type="GeneID" id="9797282"/>
<proteinExistence type="predicted"/>